<dbReference type="InterPro" id="IPR005651">
    <property type="entry name" value="Trm112-like"/>
</dbReference>
<sequence length="94" mass="9857">MDRKLLDLLVCPETRQPLAMLGASGLAALNAAVAAGALSRVDGTPQSAPLREALVTHDQRLVYRIDDGIPVLLVEEGIPTGQVADFPRGDAARA</sequence>
<dbReference type="Proteomes" id="UP001156831">
    <property type="component" value="Unassembled WGS sequence"/>
</dbReference>
<evidence type="ECO:0000313" key="1">
    <source>
        <dbReference type="EMBL" id="MDH5831920.1"/>
    </source>
</evidence>
<dbReference type="SUPFAM" id="SSF158997">
    <property type="entry name" value="Trm112p-like"/>
    <property type="match status" value="1"/>
</dbReference>
<reference evidence="1 2" key="1">
    <citation type="submission" date="2023-04" db="EMBL/GenBank/DDBJ databases">
        <title>Luteimonas sp. M1R5S18.</title>
        <authorList>
            <person name="Sun J.-Q."/>
        </authorList>
    </citation>
    <scope>NUCLEOTIDE SEQUENCE [LARGE SCALE GENOMIC DNA]</scope>
    <source>
        <strain evidence="1 2">M1R5S18</strain>
    </source>
</reference>
<gene>
    <name evidence="1" type="ORF">QFW80_15475</name>
</gene>
<protein>
    <submittedName>
        <fullName evidence="1">Trm112 family protein</fullName>
    </submittedName>
</protein>
<keyword evidence="2" id="KW-1185">Reference proteome</keyword>
<evidence type="ECO:0000313" key="2">
    <source>
        <dbReference type="Proteomes" id="UP001156831"/>
    </source>
</evidence>
<dbReference type="EMBL" id="JARXRN010000028">
    <property type="protein sequence ID" value="MDH5831920.1"/>
    <property type="molecule type" value="Genomic_DNA"/>
</dbReference>
<dbReference type="RefSeq" id="WP_280602870.1">
    <property type="nucleotide sequence ID" value="NZ_JARXRN010000028.1"/>
</dbReference>
<proteinExistence type="predicted"/>
<dbReference type="Pfam" id="PF03966">
    <property type="entry name" value="Trm112p"/>
    <property type="match status" value="1"/>
</dbReference>
<name>A0ABT6JML2_9GAMM</name>
<comment type="caution">
    <text evidence="1">The sequence shown here is derived from an EMBL/GenBank/DDBJ whole genome shotgun (WGS) entry which is preliminary data.</text>
</comment>
<organism evidence="1 2">
    <name type="scientific">Luteimonas rhizosphaericola</name>
    <dbReference type="NCBI Taxonomy" id="3042024"/>
    <lineage>
        <taxon>Bacteria</taxon>
        <taxon>Pseudomonadati</taxon>
        <taxon>Pseudomonadota</taxon>
        <taxon>Gammaproteobacteria</taxon>
        <taxon>Lysobacterales</taxon>
        <taxon>Lysobacteraceae</taxon>
        <taxon>Luteimonas</taxon>
    </lineage>
</organism>
<dbReference type="Gene3D" id="2.20.25.10">
    <property type="match status" value="1"/>
</dbReference>
<accession>A0ABT6JML2</accession>